<dbReference type="OrthoDB" id="446168at2759"/>
<proteinExistence type="predicted"/>
<protein>
    <submittedName>
        <fullName evidence="1">Uncharacterized protein</fullName>
    </submittedName>
</protein>
<dbReference type="EMBL" id="NIRI02000077">
    <property type="protein sequence ID" value="KAG5441227.1"/>
    <property type="molecule type" value="Genomic_DNA"/>
</dbReference>
<sequence length="191" mass="20977">MLINITLRNTKSYRDRQRNGNAGFCWWNHEKDKNGTGIGTKTTLSHLSAVLNASSLRTIRPDALLSWLVHWDSFSCSTLSVPNCHATQRKHEGWDTARLPKPRQGKSRGRAGRVRTMDLLVCGSNPIRSASRLPLSRLGQPDSIPVLVLPSGGVTARHRKGAAAERFTIPKDLATGVLSSPGCCGRERLDT</sequence>
<dbReference type="InParanoid" id="A0A419QET8"/>
<reference evidence="1 2" key="1">
    <citation type="journal article" date="2018" name="Biotechnol. Adv.">
        <title>Improved genomic resources and new bioinformatic workflow for the carcinogenic parasite Clonorchis sinensis: Biotechnological implications.</title>
        <authorList>
            <person name="Wang D."/>
            <person name="Korhonen P.K."/>
            <person name="Gasser R.B."/>
            <person name="Young N.D."/>
        </authorList>
    </citation>
    <scope>NUCLEOTIDE SEQUENCE [LARGE SCALE GENOMIC DNA]</scope>
    <source>
        <strain evidence="1">Cs-k2</strain>
    </source>
</reference>
<gene>
    <name evidence="1" type="ORF">CSKR_102438</name>
</gene>
<name>A0A419QET8_CLOSI</name>
<reference evidence="1 2" key="2">
    <citation type="journal article" date="2021" name="Genomics">
        <title>High-quality reference genome for Clonorchis sinensis.</title>
        <authorList>
            <person name="Young N.D."/>
            <person name="Stroehlein A.J."/>
            <person name="Kinkar L."/>
            <person name="Wang T."/>
            <person name="Sohn W.M."/>
            <person name="Chang B.C.H."/>
            <person name="Kaur P."/>
            <person name="Weisz D."/>
            <person name="Dudchenko O."/>
            <person name="Aiden E.L."/>
            <person name="Korhonen P.K."/>
            <person name="Gasser R.B."/>
        </authorList>
    </citation>
    <scope>NUCLEOTIDE SEQUENCE [LARGE SCALE GENOMIC DNA]</scope>
    <source>
        <strain evidence="1">Cs-k2</strain>
    </source>
</reference>
<comment type="caution">
    <text evidence="1">The sequence shown here is derived from an EMBL/GenBank/DDBJ whole genome shotgun (WGS) entry which is preliminary data.</text>
</comment>
<dbReference type="AlphaFoldDB" id="A0A419QET8"/>
<evidence type="ECO:0000313" key="2">
    <source>
        <dbReference type="Proteomes" id="UP000286415"/>
    </source>
</evidence>
<dbReference type="Proteomes" id="UP000286415">
    <property type="component" value="Unassembled WGS sequence"/>
</dbReference>
<organism evidence="1 2">
    <name type="scientific">Clonorchis sinensis</name>
    <name type="common">Chinese liver fluke</name>
    <dbReference type="NCBI Taxonomy" id="79923"/>
    <lineage>
        <taxon>Eukaryota</taxon>
        <taxon>Metazoa</taxon>
        <taxon>Spiralia</taxon>
        <taxon>Lophotrochozoa</taxon>
        <taxon>Platyhelminthes</taxon>
        <taxon>Trematoda</taxon>
        <taxon>Digenea</taxon>
        <taxon>Opisthorchiida</taxon>
        <taxon>Opisthorchiata</taxon>
        <taxon>Opisthorchiidae</taxon>
        <taxon>Clonorchis</taxon>
    </lineage>
</organism>
<keyword evidence="2" id="KW-1185">Reference proteome</keyword>
<evidence type="ECO:0000313" key="1">
    <source>
        <dbReference type="EMBL" id="KAG5441227.1"/>
    </source>
</evidence>
<accession>A0A419QET8</accession>